<evidence type="ECO:0000313" key="2">
    <source>
        <dbReference type="EMBL" id="ETN16104.1"/>
    </source>
</evidence>
<dbReference type="EMBL" id="KI669569">
    <property type="protein sequence ID" value="ETN16104.1"/>
    <property type="molecule type" value="Genomic_DNA"/>
</dbReference>
<proteinExistence type="predicted"/>
<feature type="chain" id="PRO_5004823608" evidence="1">
    <location>
        <begin position="17"/>
        <end position="99"/>
    </location>
</feature>
<accession>W2QUC2</accession>
<evidence type="ECO:0000256" key="1">
    <source>
        <dbReference type="SAM" id="SignalP"/>
    </source>
</evidence>
<dbReference type="RefSeq" id="XP_008898474.1">
    <property type="nucleotide sequence ID" value="XM_008900226.1"/>
</dbReference>
<sequence>MLALTFIFTWLSGASGDPIVGEGSESDPIIVGVTSKQLFGQFDSDPSTYVMLIDAMYKPSQVPTHGSGVSDRMLSFRVIVSFFMSQQEQNHFMGVLTLI</sequence>
<dbReference type="AlphaFoldDB" id="W2QUC2"/>
<reference evidence="3" key="1">
    <citation type="submission" date="2011-12" db="EMBL/GenBank/DDBJ databases">
        <authorList>
            <consortium name="The Broad Institute Genome Sequencing Platform"/>
            <person name="Russ C."/>
            <person name="Tyler B."/>
            <person name="Panabieres F."/>
            <person name="Shan W."/>
            <person name="Tripathy S."/>
            <person name="Grunwald N."/>
            <person name="Machado M."/>
            <person name="Young S.K."/>
            <person name="Zeng Q."/>
            <person name="Gargeya S."/>
            <person name="Fitzgerald M."/>
            <person name="Haas B."/>
            <person name="Abouelleil A."/>
            <person name="Alvarado L."/>
            <person name="Arachchi H.M."/>
            <person name="Berlin A."/>
            <person name="Chapman S.B."/>
            <person name="Gearin G."/>
            <person name="Goldberg J."/>
            <person name="Griggs A."/>
            <person name="Gujja S."/>
            <person name="Hansen M."/>
            <person name="Heiman D."/>
            <person name="Howarth C."/>
            <person name="Larimer J."/>
            <person name="Lui A."/>
            <person name="MacDonald P.J.P."/>
            <person name="McCowen C."/>
            <person name="Montmayeur A."/>
            <person name="Murphy C."/>
            <person name="Neiman D."/>
            <person name="Pearson M."/>
            <person name="Priest M."/>
            <person name="Roberts A."/>
            <person name="Saif S."/>
            <person name="Shea T."/>
            <person name="Sisk P."/>
            <person name="Stolte C."/>
            <person name="Sykes S."/>
            <person name="Wortman J."/>
            <person name="Nusbaum C."/>
            <person name="Birren B."/>
        </authorList>
    </citation>
    <scope>NUCLEOTIDE SEQUENCE [LARGE SCALE GENOMIC DNA]</scope>
    <source>
        <strain evidence="3">INRA-310</strain>
    </source>
</reference>
<dbReference type="GeneID" id="20176303"/>
<organism evidence="2 3">
    <name type="scientific">Phytophthora nicotianae (strain INRA-310)</name>
    <name type="common">Phytophthora parasitica</name>
    <dbReference type="NCBI Taxonomy" id="761204"/>
    <lineage>
        <taxon>Eukaryota</taxon>
        <taxon>Sar</taxon>
        <taxon>Stramenopiles</taxon>
        <taxon>Oomycota</taxon>
        <taxon>Peronosporomycetes</taxon>
        <taxon>Peronosporales</taxon>
        <taxon>Peronosporaceae</taxon>
        <taxon>Phytophthora</taxon>
    </lineage>
</organism>
<dbReference type="Proteomes" id="UP000018817">
    <property type="component" value="Unassembled WGS sequence"/>
</dbReference>
<dbReference type="VEuPathDB" id="FungiDB:PPTG_06325"/>
<reference evidence="2 3" key="2">
    <citation type="submission" date="2013-11" db="EMBL/GenBank/DDBJ databases">
        <title>The Genome Sequence of Phytophthora parasitica INRA-310.</title>
        <authorList>
            <consortium name="The Broad Institute Genomics Platform"/>
            <person name="Russ C."/>
            <person name="Tyler B."/>
            <person name="Panabieres F."/>
            <person name="Shan W."/>
            <person name="Tripathy S."/>
            <person name="Grunwald N."/>
            <person name="Machado M."/>
            <person name="Johnson C.S."/>
            <person name="Arredondo F."/>
            <person name="Hong C."/>
            <person name="Coffey M."/>
            <person name="Young S.K."/>
            <person name="Zeng Q."/>
            <person name="Gargeya S."/>
            <person name="Fitzgerald M."/>
            <person name="Abouelleil A."/>
            <person name="Alvarado L."/>
            <person name="Chapman S.B."/>
            <person name="Gainer-Dewar J."/>
            <person name="Goldberg J."/>
            <person name="Griggs A."/>
            <person name="Gujja S."/>
            <person name="Hansen M."/>
            <person name="Howarth C."/>
            <person name="Imamovic A."/>
            <person name="Ireland A."/>
            <person name="Larimer J."/>
            <person name="McCowan C."/>
            <person name="Murphy C."/>
            <person name="Pearson M."/>
            <person name="Poon T.W."/>
            <person name="Priest M."/>
            <person name="Roberts A."/>
            <person name="Saif S."/>
            <person name="Shea T."/>
            <person name="Sykes S."/>
            <person name="Wortman J."/>
            <person name="Nusbaum C."/>
            <person name="Birren B."/>
        </authorList>
    </citation>
    <scope>NUCLEOTIDE SEQUENCE [LARGE SCALE GENOMIC DNA]</scope>
    <source>
        <strain evidence="2 3">INRA-310</strain>
    </source>
</reference>
<evidence type="ECO:0000313" key="3">
    <source>
        <dbReference type="Proteomes" id="UP000018817"/>
    </source>
</evidence>
<gene>
    <name evidence="2" type="ORF">PPTG_06325</name>
</gene>
<keyword evidence="1" id="KW-0732">Signal</keyword>
<name>W2QUC2_PHYN3</name>
<dbReference type="OMA" id="IDAMYKP"/>
<feature type="signal peptide" evidence="1">
    <location>
        <begin position="1"/>
        <end position="16"/>
    </location>
</feature>
<protein>
    <submittedName>
        <fullName evidence="2">Uncharacterized protein</fullName>
    </submittedName>
</protein>